<feature type="transmembrane region" description="Helical" evidence="1">
    <location>
        <begin position="84"/>
        <end position="104"/>
    </location>
</feature>
<keyword evidence="1" id="KW-1133">Transmembrane helix</keyword>
<feature type="transmembrane region" description="Helical" evidence="1">
    <location>
        <begin position="21"/>
        <end position="39"/>
    </location>
</feature>
<dbReference type="InterPro" id="IPR046717">
    <property type="entry name" value="DUF6609"/>
</dbReference>
<sequence>MTEKALSGGRWNKSNFLNKRVCGLWLIWVAVVIFAGLMAGGKQLIMMPVFSFGYVIGIFGILANKSLSRKLSYGKPTQGQNRMLFFSIILMFVLMVLIGGPHFADENYRLIWLGAFLAIGIHFIPMAWVHGPSMFVLAVLLIADALLGLLDSNISFHLLAYADIGVKLVFGIYLLLTGKPMNKKAQTETPLTH</sequence>
<comment type="caution">
    <text evidence="2">The sequence shown here is derived from an EMBL/GenBank/DDBJ whole genome shotgun (WGS) entry which is preliminary data.</text>
</comment>
<keyword evidence="3" id="KW-1185">Reference proteome</keyword>
<evidence type="ECO:0000313" key="3">
    <source>
        <dbReference type="Proteomes" id="UP000680638"/>
    </source>
</evidence>
<reference evidence="2 3" key="1">
    <citation type="submission" date="2021-03" db="EMBL/GenBank/DDBJ databases">
        <title>Antimicrobial resistance genes in bacteria isolated from Japanese honey, and their potential for conferring macrolide and lincosamide resistance in the American foulbrood pathogen Paenibacillus larvae.</title>
        <authorList>
            <person name="Okamoto M."/>
            <person name="Kumagai M."/>
            <person name="Kanamori H."/>
            <person name="Takamatsu D."/>
        </authorList>
    </citation>
    <scope>NUCLEOTIDE SEQUENCE [LARGE SCALE GENOMIC DNA]</scope>
    <source>
        <strain evidence="2 3">J21TS3</strain>
    </source>
</reference>
<dbReference type="RefSeq" id="WP_052146805.1">
    <property type="nucleotide sequence ID" value="NZ_BORW01000011.1"/>
</dbReference>
<accession>A0ABQ4LWJ4</accession>
<protein>
    <recommendedName>
        <fullName evidence="4">DUF308 domain-containing protein</fullName>
    </recommendedName>
</protein>
<feature type="transmembrane region" description="Helical" evidence="1">
    <location>
        <begin position="110"/>
        <end position="129"/>
    </location>
</feature>
<dbReference type="Pfam" id="PF20313">
    <property type="entry name" value="DUF6609"/>
    <property type="match status" value="1"/>
</dbReference>
<organism evidence="2 3">
    <name type="scientific">Paenibacillus cookii</name>
    <dbReference type="NCBI Taxonomy" id="157839"/>
    <lineage>
        <taxon>Bacteria</taxon>
        <taxon>Bacillati</taxon>
        <taxon>Bacillota</taxon>
        <taxon>Bacilli</taxon>
        <taxon>Bacillales</taxon>
        <taxon>Paenibacillaceae</taxon>
        <taxon>Paenibacillus</taxon>
    </lineage>
</organism>
<dbReference type="EMBL" id="BORW01000011">
    <property type="protein sequence ID" value="GIO67662.1"/>
    <property type="molecule type" value="Genomic_DNA"/>
</dbReference>
<proteinExistence type="predicted"/>
<keyword evidence="1" id="KW-0472">Membrane</keyword>
<name>A0ABQ4LWJ4_9BACL</name>
<evidence type="ECO:0000313" key="2">
    <source>
        <dbReference type="EMBL" id="GIO67662.1"/>
    </source>
</evidence>
<gene>
    <name evidence="2" type="ORF">J21TS3_24830</name>
</gene>
<feature type="transmembrane region" description="Helical" evidence="1">
    <location>
        <begin position="134"/>
        <end position="150"/>
    </location>
</feature>
<feature type="transmembrane region" description="Helical" evidence="1">
    <location>
        <begin position="45"/>
        <end position="63"/>
    </location>
</feature>
<keyword evidence="1" id="KW-0812">Transmembrane</keyword>
<evidence type="ECO:0008006" key="4">
    <source>
        <dbReference type="Google" id="ProtNLM"/>
    </source>
</evidence>
<evidence type="ECO:0000256" key="1">
    <source>
        <dbReference type="SAM" id="Phobius"/>
    </source>
</evidence>
<dbReference type="Proteomes" id="UP000680638">
    <property type="component" value="Unassembled WGS sequence"/>
</dbReference>
<feature type="transmembrane region" description="Helical" evidence="1">
    <location>
        <begin position="156"/>
        <end position="176"/>
    </location>
</feature>